<dbReference type="Pfam" id="PF13385">
    <property type="entry name" value="Laminin_G_3"/>
    <property type="match status" value="1"/>
</dbReference>
<feature type="domain" description="LamG-like jellyroll fold" evidence="5">
    <location>
        <begin position="48"/>
        <end position="180"/>
    </location>
</feature>
<protein>
    <recommendedName>
        <fullName evidence="5">LamG-like jellyroll fold domain-containing protein</fullName>
    </recommendedName>
</protein>
<dbReference type="SUPFAM" id="SSF55486">
    <property type="entry name" value="Metalloproteases ('zincins'), catalytic domain"/>
    <property type="match status" value="1"/>
</dbReference>
<proteinExistence type="predicted"/>
<dbReference type="InterPro" id="IPR003961">
    <property type="entry name" value="FN3_dom"/>
</dbReference>
<reference evidence="6" key="1">
    <citation type="submission" date="2022-04" db="EMBL/GenBank/DDBJ databases">
        <title>Lysobacter sp. CAU 1642 isolated from sea sand.</title>
        <authorList>
            <person name="Kim W."/>
        </authorList>
    </citation>
    <scope>NUCLEOTIDE SEQUENCE</scope>
    <source>
        <strain evidence="6">CAU 1642</strain>
    </source>
</reference>
<accession>A0ABT0GJI2</accession>
<dbReference type="SMART" id="SM00560">
    <property type="entry name" value="LamGL"/>
    <property type="match status" value="1"/>
</dbReference>
<feature type="compositionally biased region" description="Acidic residues" evidence="3">
    <location>
        <begin position="1196"/>
        <end position="1205"/>
    </location>
</feature>
<gene>
    <name evidence="6" type="ORF">M0G41_10910</name>
</gene>
<evidence type="ECO:0000259" key="5">
    <source>
        <dbReference type="SMART" id="SM00560"/>
    </source>
</evidence>
<evidence type="ECO:0000256" key="4">
    <source>
        <dbReference type="SAM" id="SignalP"/>
    </source>
</evidence>
<name>A0ABT0GJI2_9GAMM</name>
<dbReference type="Gene3D" id="2.60.120.200">
    <property type="match status" value="1"/>
</dbReference>
<dbReference type="Gene3D" id="4.10.1080.10">
    <property type="entry name" value="TSP type-3 repeat"/>
    <property type="match status" value="1"/>
</dbReference>
<dbReference type="InterPro" id="IPR028974">
    <property type="entry name" value="TSP_type-3_rpt"/>
</dbReference>
<feature type="signal peptide" evidence="4">
    <location>
        <begin position="1"/>
        <end position="22"/>
    </location>
</feature>
<dbReference type="SUPFAM" id="SSF103647">
    <property type="entry name" value="TSP type-3 repeat"/>
    <property type="match status" value="1"/>
</dbReference>
<evidence type="ECO:0000256" key="3">
    <source>
        <dbReference type="SAM" id="MobiDB-lite"/>
    </source>
</evidence>
<dbReference type="RefSeq" id="WP_248209227.1">
    <property type="nucleotide sequence ID" value="NZ_JALNMH010000008.1"/>
</dbReference>
<keyword evidence="7" id="KW-1185">Reference proteome</keyword>
<dbReference type="CDD" id="cd00063">
    <property type="entry name" value="FN3"/>
    <property type="match status" value="1"/>
</dbReference>
<dbReference type="SUPFAM" id="SSF49899">
    <property type="entry name" value="Concanavalin A-like lectins/glucanases"/>
    <property type="match status" value="1"/>
</dbReference>
<organism evidence="6 7">
    <name type="scientific">Pseudomarimonas salicorniae</name>
    <dbReference type="NCBI Taxonomy" id="2933270"/>
    <lineage>
        <taxon>Bacteria</taxon>
        <taxon>Pseudomonadati</taxon>
        <taxon>Pseudomonadota</taxon>
        <taxon>Gammaproteobacteria</taxon>
        <taxon>Lysobacterales</taxon>
        <taxon>Lysobacteraceae</taxon>
        <taxon>Pseudomarimonas</taxon>
    </lineage>
</organism>
<dbReference type="InterPro" id="IPR036116">
    <property type="entry name" value="FN3_sf"/>
</dbReference>
<evidence type="ECO:0000313" key="7">
    <source>
        <dbReference type="Proteomes" id="UP001431449"/>
    </source>
</evidence>
<sequence length="1343" mass="143783">MCRSLLCLLALLVVSASNPLRANSSSLAVSSIVDRIQVEHAPDLQPPDEISIEAWVRLNSSSGCQTIAGKDFETGYWFGVCNGFLRSYLAGTASEATSSAQVPLNTWVHVAVTYNGTFRYHYVNGNVDLTRFAPPLPLPGNPRPLGIGADGASTRPLPAFNPFDGLISELRIWRVGLTLGEVRDGMLKSQRLPAPGLIAAWSLDGTVEERFGNFESRPASIATFASLPSPPVPHDPLLARPLGVVSTDGLCTENGWASAPGLPSWYATGSDLPANASNPLYTRIGGDAGALHVCIENRRRFADDPVYEVIIDTDGDAASAPATDDLRLMVARVAGLRAQRGSSSGAWQDTAVPSGVSARIDGTEFAESVEFRIPRSALGNARPFGVRVAHRFRNGSIREVGWPPLSNSDQPSSWQPVRINLTPPPSGDGRRPSIAMVANPGGMRPSTWRIEASGNDDVDVELVELLVDNAVVESCEFFGTSDEDGYCSHTGDFPVGPHRAIARVFDHVGQMALSSPRDFVVTVDGEKPALTLEADRQELAPGQSVTLTARASDPSGIREILIRDGLADITGIYQRCTFTEIRSERTCQVTLTPGPLDQFLRFSARAVDFESLTSDTASDVVVLVEAGGLDSDADGLADQIERLLCTDPANPDTDGDGLSDSWEVLGIRFADGSRLVLSDFGVNPCARDVLLQLDYEAGFEEVIDAVDAMRAEYRDKGIHLYAETRVRDRPTAHPVTHFGSWHAAYQQQDGAYYFAPERNWAFRYGYVRHLTGRSFATNRFLDLDGLAGDNGYCRGGDLEGAGCREDFDCPGGGLCRAGCSAGINAGSACSVDADCPNEDGSLARCTQPCEFLDATGRPECRRIVDLPYRVMHELGHALGLGHGGRSGTRNRRVSGGFVFLDNRGDDLNRKPNYQSIMNYQFGAGTVCMKPLPSPVPRGFGPDVIGRQSYALAGLGDLDETGLDERASSAVASALRGVDCSHAEPGSFPVLRFHCRRGDRLNYAYSDGLRTITRREEDGAWDFSPPTQSGSGIDWNCNNIIDSAPVAVDINNDGVLSTQLLGRSEWDAIPNPQGCLDLYLPDCANPEASCYAFSPDYRARLPTLATGLAPLDCRTNFIASGGCPGVPHSRLGSDSCEVLDRDVPRNPMAPGLAALVAKLAPKGDALPGDPDTRSSEESDLPPPPPGFELCDLRDNDGDGEVDEGCADSDGDGLPDLADNCPGIANADQADLDGDGLGDVCQHPAVLNVQAVVDGDRRVSLSWDADGIPRRGYALYRKSLAQPTPRYLGAGYPSSTDGRFEDGQLSPDTYTYSVRAVNLNGAEGAPATLTVEVAGEIRLFANGFE</sequence>
<keyword evidence="1 4" id="KW-0732">Signal</keyword>
<keyword evidence="2" id="KW-1015">Disulfide bond</keyword>
<dbReference type="EMBL" id="JALNMH010000008">
    <property type="protein sequence ID" value="MCK7594180.1"/>
    <property type="molecule type" value="Genomic_DNA"/>
</dbReference>
<dbReference type="SUPFAM" id="SSF49265">
    <property type="entry name" value="Fibronectin type III"/>
    <property type="match status" value="1"/>
</dbReference>
<feature type="region of interest" description="Disordered" evidence="3">
    <location>
        <begin position="1161"/>
        <end position="1205"/>
    </location>
</feature>
<evidence type="ECO:0000256" key="1">
    <source>
        <dbReference type="ARBA" id="ARBA00022729"/>
    </source>
</evidence>
<dbReference type="InterPro" id="IPR006558">
    <property type="entry name" value="LamG-like"/>
</dbReference>
<dbReference type="Proteomes" id="UP001431449">
    <property type="component" value="Unassembled WGS sequence"/>
</dbReference>
<evidence type="ECO:0000256" key="2">
    <source>
        <dbReference type="ARBA" id="ARBA00023157"/>
    </source>
</evidence>
<evidence type="ECO:0000313" key="6">
    <source>
        <dbReference type="EMBL" id="MCK7594180.1"/>
    </source>
</evidence>
<comment type="caution">
    <text evidence="6">The sequence shown here is derived from an EMBL/GenBank/DDBJ whole genome shotgun (WGS) entry which is preliminary data.</text>
</comment>
<dbReference type="InterPro" id="IPR013320">
    <property type="entry name" value="ConA-like_dom_sf"/>
</dbReference>
<feature type="chain" id="PRO_5045483928" description="LamG-like jellyroll fold domain-containing protein" evidence="4">
    <location>
        <begin position="23"/>
        <end position="1343"/>
    </location>
</feature>